<dbReference type="EMBL" id="CAJVQC010051833">
    <property type="protein sequence ID" value="CAG8790841.1"/>
    <property type="molecule type" value="Genomic_DNA"/>
</dbReference>
<name>A0ACA9RFZ5_9GLOM</name>
<feature type="non-terminal residue" evidence="1">
    <location>
        <position position="49"/>
    </location>
</feature>
<feature type="non-terminal residue" evidence="1">
    <location>
        <position position="1"/>
    </location>
</feature>
<protein>
    <submittedName>
        <fullName evidence="1">26893_t:CDS:1</fullName>
    </submittedName>
</protein>
<keyword evidence="2" id="KW-1185">Reference proteome</keyword>
<comment type="caution">
    <text evidence="1">The sequence shown here is derived from an EMBL/GenBank/DDBJ whole genome shotgun (WGS) entry which is preliminary data.</text>
</comment>
<organism evidence="1 2">
    <name type="scientific">Racocetra persica</name>
    <dbReference type="NCBI Taxonomy" id="160502"/>
    <lineage>
        <taxon>Eukaryota</taxon>
        <taxon>Fungi</taxon>
        <taxon>Fungi incertae sedis</taxon>
        <taxon>Mucoromycota</taxon>
        <taxon>Glomeromycotina</taxon>
        <taxon>Glomeromycetes</taxon>
        <taxon>Diversisporales</taxon>
        <taxon>Gigasporaceae</taxon>
        <taxon>Racocetra</taxon>
    </lineage>
</organism>
<gene>
    <name evidence="1" type="ORF">RPERSI_LOCUS19121</name>
</gene>
<evidence type="ECO:0000313" key="2">
    <source>
        <dbReference type="Proteomes" id="UP000789920"/>
    </source>
</evidence>
<accession>A0ACA9RFZ5</accession>
<reference evidence="1" key="1">
    <citation type="submission" date="2021-06" db="EMBL/GenBank/DDBJ databases">
        <authorList>
            <person name="Kallberg Y."/>
            <person name="Tangrot J."/>
            <person name="Rosling A."/>
        </authorList>
    </citation>
    <scope>NUCLEOTIDE SEQUENCE</scope>
    <source>
        <strain evidence="1">MA461A</strain>
    </source>
</reference>
<sequence>HPKHAYFNPTNNSSSTHPGSTSNLGSLHHNPGCPYPIHHHDYNIINGAA</sequence>
<proteinExistence type="predicted"/>
<dbReference type="Proteomes" id="UP000789920">
    <property type="component" value="Unassembled WGS sequence"/>
</dbReference>
<evidence type="ECO:0000313" key="1">
    <source>
        <dbReference type="EMBL" id="CAG8790841.1"/>
    </source>
</evidence>